<reference evidence="2" key="1">
    <citation type="submission" date="2024-02" db="EMBL/GenBank/DDBJ databases">
        <authorList>
            <consortium name="ELIXIR-Norway"/>
            <consortium name="Elixir Norway"/>
        </authorList>
    </citation>
    <scope>NUCLEOTIDE SEQUENCE</scope>
</reference>
<keyword evidence="3" id="KW-1185">Reference proteome</keyword>
<gene>
    <name evidence="2" type="ORF">CSSPJE1EN1_LOCUS8032</name>
</gene>
<accession>A0ABP0W6W0</accession>
<feature type="chain" id="PRO_5045320115" evidence="1">
    <location>
        <begin position="28"/>
        <end position="87"/>
    </location>
</feature>
<sequence>METLLMGRRCCYVLCLIFIYYSQQSSCATIEVGGPVGWTNYDTSTNKPPDYATWVSSQSVVVDDILGDNYNNIGLCLWSELRFSCIN</sequence>
<keyword evidence="1" id="KW-0732">Signal</keyword>
<proteinExistence type="predicted"/>
<organism evidence="2 3">
    <name type="scientific">Sphagnum jensenii</name>
    <dbReference type="NCBI Taxonomy" id="128206"/>
    <lineage>
        <taxon>Eukaryota</taxon>
        <taxon>Viridiplantae</taxon>
        <taxon>Streptophyta</taxon>
        <taxon>Embryophyta</taxon>
        <taxon>Bryophyta</taxon>
        <taxon>Sphagnophytina</taxon>
        <taxon>Sphagnopsida</taxon>
        <taxon>Sphagnales</taxon>
        <taxon>Sphagnaceae</taxon>
        <taxon>Sphagnum</taxon>
    </lineage>
</organism>
<evidence type="ECO:0000313" key="2">
    <source>
        <dbReference type="EMBL" id="CAK9262554.1"/>
    </source>
</evidence>
<evidence type="ECO:0000256" key="1">
    <source>
        <dbReference type="SAM" id="SignalP"/>
    </source>
</evidence>
<feature type="signal peptide" evidence="1">
    <location>
        <begin position="1"/>
        <end position="27"/>
    </location>
</feature>
<dbReference type="Proteomes" id="UP001497444">
    <property type="component" value="Chromosome 15"/>
</dbReference>
<dbReference type="EMBL" id="OZ020110">
    <property type="protein sequence ID" value="CAK9262554.1"/>
    <property type="molecule type" value="Genomic_DNA"/>
</dbReference>
<evidence type="ECO:0000313" key="3">
    <source>
        <dbReference type="Proteomes" id="UP001497444"/>
    </source>
</evidence>
<name>A0ABP0W6W0_9BRYO</name>
<protein>
    <submittedName>
        <fullName evidence="2">Uncharacterized protein</fullName>
    </submittedName>
</protein>